<sequence>MRKGRSVKPTSSCDADDTVLDAVMRGSVDTVSRLLEHGHDPDLSPPGVSPPIYRAIRFSQPDIALALVKAGCRISWPQRRKGRAVGGNQAHTCTPLLCLAADLNMSDVVLEMCKRQDCDIFARYSDNSSVMHIAVKRNNGRLVRELLHRHQPLKSRFLGLRDDKGLTPIHIAAASGNVKILSLLLGCEEESLSDTATDTSTLTGTADIAVENEVNKADKEDRTFLMKKLVNIPSLGTKYTPLHFASKGHHVCVMKFLIAHGADIDARNIDNNTALHCLCMEGNANHRAVEAVKVLLEAGADCNIAGSMKSRCSSYPRKVKQMTVPMIAACRNRVRFLQLFSDHGADFSAKNSKRMTCLMLALVSGSAEAAMYLLRHHQENAVYHTWADVKGRTYMHYVSHCGSKAGRLAELLLNQGYTYKQAAVNETDDAHCSHEYGCTQTISSQSAICWAVCHNNLNVLSAICKHDPALLLEPGCCSAPIESPLHMAIVLLHGSDFASFCRFLLKHGADPDLKLKGTTVLDFARKWRNMYAYRFLLMAKCGGRMADPSEVVGGCVPFSLQQLTMDVVRQSVRRRKHDFANDIKSLPVPRSVMAVSDSENDLLMAIKCGDADLVRDLLARGSNPNITDDLYDDQPAIVDALEQRRTEIVLSLIDAGCDVNAGKRVFSRRVRGKQCQPLLCVAVERGLELVVCRLLEHPDCDIHQSDHENNTPLHLAVSYRLDSIVRALVPHGFLNRPNLIGHTPFHSVAYIGHLEWLHLFIQQWMQENRDMVADDDLSPVNFVQFYRHFDEAEDTRENSSYVCSENQTEENSDLVVVCNGCVERRENASKSIDEGQSVEYHEKELDGSHGSRNYGEKILGFYHRVPVEGICRDWRMVRNLHLCHLPALVNARANHSGDTMLHLASVGGHVGVVEYLLAHGADANISNTYGRNPLLHMCIIGGLTWRTVAVARALMEAGCDINQKCRSRVTSFLHLTPAMVAAKRNNVQMLTALVDGGADLTALTAEDGIDCFMIALKYGACEAAWLLASTYPEAALHDIVTGKGESPLHFVSNCQRKAGEIATILLKRCFQPHIVNTSNKTPLTLAIWKGNVDVAEAILKHDNGCMLRPPYTWLPTRQYRERFAALCKRSGIGMPLCNGLTQPLTSPPLHEAVTGKLHNESKMMALCHMLLKHGADINEHHEGMTPFERALVTYRYQLALFFASLGCKIKSSRIVDSFLTSAHVGRSSTDFTSSSQEFQPGLQIFNPLSTYLSVQRLTQMETPQGRANKDIILKNAVLAVLGVVIRERLGTPHSLLALCVEKVRSCVRKHGHSFQDATSLPLPRSLIDVILYNFHLNFSK</sequence>
<dbReference type="Gene3D" id="1.25.40.20">
    <property type="entry name" value="Ankyrin repeat-containing domain"/>
    <property type="match status" value="6"/>
</dbReference>
<keyword evidence="6" id="KW-1185">Reference proteome</keyword>
<dbReference type="InterPro" id="IPR002110">
    <property type="entry name" value="Ankyrin_rpt"/>
</dbReference>
<evidence type="ECO:0000256" key="3">
    <source>
        <dbReference type="PROSITE-ProRule" id="PRU00023"/>
    </source>
</evidence>
<comment type="caution">
    <text evidence="5">The sequence shown here is derived from an EMBL/GenBank/DDBJ whole genome shotgun (WGS) entry which is preliminary data.</text>
</comment>
<proteinExistence type="predicted"/>
<dbReference type="PROSITE" id="PS50225">
    <property type="entry name" value="SOCS"/>
    <property type="match status" value="1"/>
</dbReference>
<dbReference type="PROSITE" id="PS50088">
    <property type="entry name" value="ANK_REPEAT"/>
    <property type="match status" value="6"/>
</dbReference>
<evidence type="ECO:0000313" key="5">
    <source>
        <dbReference type="EMBL" id="KAK7474098.1"/>
    </source>
</evidence>
<gene>
    <name evidence="5" type="ORF">BaRGS_00034627</name>
</gene>
<feature type="domain" description="SOCS box" evidence="4">
    <location>
        <begin position="1280"/>
        <end position="1330"/>
    </location>
</feature>
<dbReference type="InterPro" id="IPR036770">
    <property type="entry name" value="Ankyrin_rpt-contain_sf"/>
</dbReference>
<organism evidence="5 6">
    <name type="scientific">Batillaria attramentaria</name>
    <dbReference type="NCBI Taxonomy" id="370345"/>
    <lineage>
        <taxon>Eukaryota</taxon>
        <taxon>Metazoa</taxon>
        <taxon>Spiralia</taxon>
        <taxon>Lophotrochozoa</taxon>
        <taxon>Mollusca</taxon>
        <taxon>Gastropoda</taxon>
        <taxon>Caenogastropoda</taxon>
        <taxon>Sorbeoconcha</taxon>
        <taxon>Cerithioidea</taxon>
        <taxon>Batillariidae</taxon>
        <taxon>Batillaria</taxon>
    </lineage>
</organism>
<dbReference type="PANTHER" id="PTHR24198:SF165">
    <property type="entry name" value="ANKYRIN REPEAT-CONTAINING PROTEIN-RELATED"/>
    <property type="match status" value="1"/>
</dbReference>
<dbReference type="PROSITE" id="PS50297">
    <property type="entry name" value="ANK_REP_REGION"/>
    <property type="match status" value="5"/>
</dbReference>
<evidence type="ECO:0000259" key="4">
    <source>
        <dbReference type="PROSITE" id="PS50225"/>
    </source>
</evidence>
<dbReference type="PRINTS" id="PR01415">
    <property type="entry name" value="ANKYRIN"/>
</dbReference>
<accession>A0ABD0JGK6</accession>
<keyword evidence="2 3" id="KW-0040">ANK repeat</keyword>
<evidence type="ECO:0000313" key="6">
    <source>
        <dbReference type="Proteomes" id="UP001519460"/>
    </source>
</evidence>
<dbReference type="EMBL" id="JACVVK020000447">
    <property type="protein sequence ID" value="KAK7474098.1"/>
    <property type="molecule type" value="Genomic_DNA"/>
</dbReference>
<dbReference type="InterPro" id="IPR001496">
    <property type="entry name" value="SOCS_box"/>
</dbReference>
<dbReference type="PANTHER" id="PTHR24198">
    <property type="entry name" value="ANKYRIN REPEAT AND PROTEIN KINASE DOMAIN-CONTAINING PROTEIN"/>
    <property type="match status" value="1"/>
</dbReference>
<dbReference type="SUPFAM" id="SSF48403">
    <property type="entry name" value="Ankyrin repeat"/>
    <property type="match status" value="5"/>
</dbReference>
<protein>
    <recommendedName>
        <fullName evidence="4">SOCS box domain-containing protein</fullName>
    </recommendedName>
</protein>
<dbReference type="Proteomes" id="UP001519460">
    <property type="component" value="Unassembled WGS sequence"/>
</dbReference>
<feature type="repeat" description="ANK" evidence="3">
    <location>
        <begin position="237"/>
        <end position="269"/>
    </location>
</feature>
<evidence type="ECO:0000256" key="1">
    <source>
        <dbReference type="ARBA" id="ARBA00022737"/>
    </source>
</evidence>
<dbReference type="SMART" id="SM00248">
    <property type="entry name" value="ANK"/>
    <property type="match status" value="24"/>
</dbReference>
<keyword evidence="1" id="KW-0677">Repeat</keyword>
<feature type="repeat" description="ANK" evidence="3">
    <location>
        <begin position="597"/>
        <end position="629"/>
    </location>
</feature>
<feature type="repeat" description="ANK" evidence="3">
    <location>
        <begin position="896"/>
        <end position="928"/>
    </location>
</feature>
<feature type="repeat" description="ANK" evidence="3">
    <location>
        <begin position="708"/>
        <end position="732"/>
    </location>
</feature>
<feature type="repeat" description="ANK" evidence="3">
    <location>
        <begin position="270"/>
        <end position="307"/>
    </location>
</feature>
<name>A0ABD0JGK6_9CAEN</name>
<reference evidence="5 6" key="1">
    <citation type="journal article" date="2023" name="Sci. Data">
        <title>Genome assembly of the Korean intertidal mud-creeper Batillaria attramentaria.</title>
        <authorList>
            <person name="Patra A.K."/>
            <person name="Ho P.T."/>
            <person name="Jun S."/>
            <person name="Lee S.J."/>
            <person name="Kim Y."/>
            <person name="Won Y.J."/>
        </authorList>
    </citation>
    <scope>NUCLEOTIDE SEQUENCE [LARGE SCALE GENOMIC DNA]</scope>
    <source>
        <strain evidence="5">Wonlab-2016</strain>
    </source>
</reference>
<dbReference type="Pfam" id="PF00023">
    <property type="entry name" value="Ank"/>
    <property type="match status" value="1"/>
</dbReference>
<dbReference type="Pfam" id="PF12796">
    <property type="entry name" value="Ank_2"/>
    <property type="match status" value="6"/>
</dbReference>
<evidence type="ECO:0000256" key="2">
    <source>
        <dbReference type="ARBA" id="ARBA00023043"/>
    </source>
</evidence>
<feature type="repeat" description="ANK" evidence="3">
    <location>
        <begin position="164"/>
        <end position="185"/>
    </location>
</feature>